<sequence length="200" mass="22144">MSGTHDECEEYYRLRASEITGQLASWSRSAAVRDESFVKLLGTKIERRARLTDAVDRTSRNAVAETRLTLEANNERAAAASDKAVVELERFADELRQAGYDGNEAILAELDVENQRLSEIIDLRRTALEKATATGKAAGDQLRQDQAVNDRMTRNLMATALEPKEPAASQDSESEEQSAFKGRSWRPISPGPTCQRNDSA</sequence>
<dbReference type="AlphaFoldDB" id="A0A2S2NXD3"/>
<evidence type="ECO:0000256" key="1">
    <source>
        <dbReference type="SAM" id="MobiDB-lite"/>
    </source>
</evidence>
<protein>
    <submittedName>
        <fullName evidence="2">Uncharacterized protein</fullName>
    </submittedName>
</protein>
<accession>A0A2S2NXD3</accession>
<dbReference type="EMBL" id="GGMR01009175">
    <property type="protein sequence ID" value="MBY21794.1"/>
    <property type="molecule type" value="Transcribed_RNA"/>
</dbReference>
<evidence type="ECO:0000313" key="2">
    <source>
        <dbReference type="EMBL" id="MBY21794.1"/>
    </source>
</evidence>
<proteinExistence type="predicted"/>
<gene>
    <name evidence="2" type="ORF">g.89897</name>
</gene>
<reference evidence="2" key="1">
    <citation type="submission" date="2018-04" db="EMBL/GenBank/DDBJ databases">
        <title>Transcriptome of Schizaphis graminum biotype I.</title>
        <authorList>
            <person name="Scully E.D."/>
            <person name="Geib S.M."/>
            <person name="Palmer N.A."/>
            <person name="Koch K."/>
            <person name="Bradshaw J."/>
            <person name="Heng-Moss T."/>
            <person name="Sarath G."/>
        </authorList>
    </citation>
    <scope>NUCLEOTIDE SEQUENCE</scope>
</reference>
<organism evidence="2">
    <name type="scientific">Schizaphis graminum</name>
    <name type="common">Green bug aphid</name>
    <dbReference type="NCBI Taxonomy" id="13262"/>
    <lineage>
        <taxon>Eukaryota</taxon>
        <taxon>Metazoa</taxon>
        <taxon>Ecdysozoa</taxon>
        <taxon>Arthropoda</taxon>
        <taxon>Hexapoda</taxon>
        <taxon>Insecta</taxon>
        <taxon>Pterygota</taxon>
        <taxon>Neoptera</taxon>
        <taxon>Paraneoptera</taxon>
        <taxon>Hemiptera</taxon>
        <taxon>Sternorrhyncha</taxon>
        <taxon>Aphidomorpha</taxon>
        <taxon>Aphidoidea</taxon>
        <taxon>Aphididae</taxon>
        <taxon>Aphidini</taxon>
        <taxon>Schizaphis</taxon>
    </lineage>
</organism>
<name>A0A2S2NXD3_SCHGA</name>
<feature type="region of interest" description="Disordered" evidence="1">
    <location>
        <begin position="157"/>
        <end position="200"/>
    </location>
</feature>